<dbReference type="PROSITE" id="PS00333">
    <property type="entry name" value="DNA_LIGASE_A2"/>
    <property type="match status" value="1"/>
</dbReference>
<dbReference type="InterPro" id="IPR012309">
    <property type="entry name" value="DNA_ligase_ATP-dep_C"/>
</dbReference>
<dbReference type="AlphaFoldDB" id="A0A6V7Y976"/>
<dbReference type="InterPro" id="IPR036599">
    <property type="entry name" value="DNA_ligase_N_sf"/>
</dbReference>
<comment type="catalytic activity">
    <reaction evidence="13 15">
        <text>ATP + (deoxyribonucleotide)n-3'-hydroxyl + 5'-phospho-(deoxyribonucleotide)m = (deoxyribonucleotide)n+m + AMP + diphosphate.</text>
        <dbReference type="EC" id="6.5.1.1"/>
    </reaction>
</comment>
<keyword evidence="4" id="KW-0132">Cell division</keyword>
<comment type="caution">
    <text evidence="19">The sequence shown here is derived from an EMBL/GenBank/DDBJ whole genome shotgun (WGS) entry which is preliminary data.</text>
</comment>
<dbReference type="GO" id="GO:0006281">
    <property type="term" value="P:DNA repair"/>
    <property type="evidence" value="ECO:0007669"/>
    <property type="project" value="UniProtKB-KW"/>
</dbReference>
<feature type="compositionally biased region" description="Basic and acidic residues" evidence="17">
    <location>
        <begin position="627"/>
        <end position="637"/>
    </location>
</feature>
<keyword evidence="8 15" id="KW-0067">ATP-binding</keyword>
<dbReference type="NCBIfam" id="TIGR00574">
    <property type="entry name" value="dnl1"/>
    <property type="match status" value="1"/>
</dbReference>
<evidence type="ECO:0000256" key="1">
    <source>
        <dbReference type="ARBA" id="ARBA00004123"/>
    </source>
</evidence>
<evidence type="ECO:0000256" key="13">
    <source>
        <dbReference type="ARBA" id="ARBA00034003"/>
    </source>
</evidence>
<evidence type="ECO:0000259" key="18">
    <source>
        <dbReference type="PROSITE" id="PS50160"/>
    </source>
</evidence>
<dbReference type="GO" id="GO:0051301">
    <property type="term" value="P:cell division"/>
    <property type="evidence" value="ECO:0007669"/>
    <property type="project" value="UniProtKB-KW"/>
</dbReference>
<dbReference type="OrthoDB" id="206088at2759"/>
<dbReference type="Pfam" id="PF01068">
    <property type="entry name" value="DNA_ligase_A_M"/>
    <property type="match status" value="1"/>
</dbReference>
<dbReference type="GO" id="GO:0071897">
    <property type="term" value="P:DNA biosynthetic process"/>
    <property type="evidence" value="ECO:0007669"/>
    <property type="project" value="InterPro"/>
</dbReference>
<keyword evidence="9 15" id="KW-0233">DNA recombination</keyword>
<dbReference type="PANTHER" id="PTHR45674">
    <property type="entry name" value="DNA LIGASE 1/3 FAMILY MEMBER"/>
    <property type="match status" value="1"/>
</dbReference>
<dbReference type="GO" id="GO:0003677">
    <property type="term" value="F:DNA binding"/>
    <property type="evidence" value="ECO:0007669"/>
    <property type="project" value="InterPro"/>
</dbReference>
<comment type="subcellular location">
    <subcellularLocation>
        <location evidence="1">Nucleus</location>
    </subcellularLocation>
</comment>
<evidence type="ECO:0000256" key="9">
    <source>
        <dbReference type="ARBA" id="ARBA00023172"/>
    </source>
</evidence>
<dbReference type="Gene3D" id="3.30.470.30">
    <property type="entry name" value="DNA ligase/mRNA capping enzyme"/>
    <property type="match status" value="1"/>
</dbReference>
<dbReference type="EMBL" id="CAJEWN010003587">
    <property type="protein sequence ID" value="CAD2208055.1"/>
    <property type="molecule type" value="Genomic_DNA"/>
</dbReference>
<evidence type="ECO:0000313" key="20">
    <source>
        <dbReference type="Proteomes" id="UP000580250"/>
    </source>
</evidence>
<dbReference type="SUPFAM" id="SSF50249">
    <property type="entry name" value="Nucleic acid-binding proteins"/>
    <property type="match status" value="1"/>
</dbReference>
<keyword evidence="12" id="KW-0131">Cell cycle</keyword>
<dbReference type="Proteomes" id="UP000580250">
    <property type="component" value="Unassembled WGS sequence"/>
</dbReference>
<evidence type="ECO:0000256" key="16">
    <source>
        <dbReference type="RuleBase" id="RU004196"/>
    </source>
</evidence>
<dbReference type="InterPro" id="IPR012310">
    <property type="entry name" value="DNA_ligase_ATP-dep_cent"/>
</dbReference>
<feature type="compositionally biased region" description="Acidic residues" evidence="17">
    <location>
        <begin position="638"/>
        <end position="648"/>
    </location>
</feature>
<dbReference type="FunFam" id="2.40.50.140:FF:000062">
    <property type="entry name" value="DNA ligase"/>
    <property type="match status" value="1"/>
</dbReference>
<dbReference type="InterPro" id="IPR016059">
    <property type="entry name" value="DNA_ligase_ATP-dep_CS"/>
</dbReference>
<accession>A0A6V7Y976</accession>
<comment type="similarity">
    <text evidence="2 16">Belongs to the ATP-dependent DNA ligase family.</text>
</comment>
<gene>
    <name evidence="19" type="ORF">MENT_LOCUS62056</name>
</gene>
<dbReference type="GO" id="GO:0005524">
    <property type="term" value="F:ATP binding"/>
    <property type="evidence" value="ECO:0007669"/>
    <property type="project" value="UniProtKB-KW"/>
</dbReference>
<evidence type="ECO:0000256" key="6">
    <source>
        <dbReference type="ARBA" id="ARBA00022741"/>
    </source>
</evidence>
<evidence type="ECO:0000256" key="17">
    <source>
        <dbReference type="SAM" id="MobiDB-lite"/>
    </source>
</evidence>
<evidence type="ECO:0000256" key="11">
    <source>
        <dbReference type="ARBA" id="ARBA00023242"/>
    </source>
</evidence>
<dbReference type="GO" id="GO:1903461">
    <property type="term" value="P:Okazaki fragment processing involved in mitotic DNA replication"/>
    <property type="evidence" value="ECO:0007669"/>
    <property type="project" value="TreeGrafter"/>
</dbReference>
<keyword evidence="3 15" id="KW-0436">Ligase</keyword>
<organism evidence="19 20">
    <name type="scientific">Meloidogyne enterolobii</name>
    <name type="common">Root-knot nematode worm</name>
    <name type="synonym">Meloidogyne mayaguensis</name>
    <dbReference type="NCBI Taxonomy" id="390850"/>
    <lineage>
        <taxon>Eukaryota</taxon>
        <taxon>Metazoa</taxon>
        <taxon>Ecdysozoa</taxon>
        <taxon>Nematoda</taxon>
        <taxon>Chromadorea</taxon>
        <taxon>Rhabditida</taxon>
        <taxon>Tylenchina</taxon>
        <taxon>Tylenchomorpha</taxon>
        <taxon>Tylenchoidea</taxon>
        <taxon>Meloidogynidae</taxon>
        <taxon>Meloidogyninae</taxon>
        <taxon>Meloidogyne</taxon>
    </lineage>
</organism>
<dbReference type="InterPro" id="IPR050191">
    <property type="entry name" value="ATP-dep_DNA_ligase"/>
</dbReference>
<name>A0A6V7Y976_MELEN</name>
<protein>
    <recommendedName>
        <fullName evidence="15">DNA ligase</fullName>
        <ecNumber evidence="15">6.5.1.1</ecNumber>
    </recommendedName>
</protein>
<dbReference type="PANTHER" id="PTHR45674:SF4">
    <property type="entry name" value="DNA LIGASE 1"/>
    <property type="match status" value="1"/>
</dbReference>
<evidence type="ECO:0000256" key="14">
    <source>
        <dbReference type="ARBA" id="ARBA00054532"/>
    </source>
</evidence>
<feature type="region of interest" description="Disordered" evidence="17">
    <location>
        <begin position="605"/>
        <end position="648"/>
    </location>
</feature>
<dbReference type="GO" id="GO:0003910">
    <property type="term" value="F:DNA ligase (ATP) activity"/>
    <property type="evidence" value="ECO:0007669"/>
    <property type="project" value="UniProtKB-EC"/>
</dbReference>
<dbReference type="PROSITE" id="PS00697">
    <property type="entry name" value="DNA_LIGASE_A1"/>
    <property type="match status" value="1"/>
</dbReference>
<dbReference type="SUPFAM" id="SSF117018">
    <property type="entry name" value="ATP-dependent DNA ligase DNA-binding domain"/>
    <property type="match status" value="1"/>
</dbReference>
<dbReference type="InterPro" id="IPR012308">
    <property type="entry name" value="DNA_ligase_ATP-dep_N"/>
</dbReference>
<evidence type="ECO:0000256" key="3">
    <source>
        <dbReference type="ARBA" id="ARBA00022598"/>
    </source>
</evidence>
<sequence length="648" mass="73320">MKENAASQTEWKAGDKIPYLIFAKTLEQIENTSSRLEIIKTLAEFFVKAINLSPNDLSPAVHLCVNQLGPAYEGLELGIADAYLIKAIAGATGRTANKIKEELKKGLDLGVVAQQSRSGQSMLFKPKPLTVPFVFNKLREIAQMSGTDSVGKKVDKIQSLILHCVDCEAKYLVRCLSGKLRIGLAEQSVIVALANAFTTVELGDKKKKMSAEKLKERMAEDALTMKTAFCECPNYERIIELVLKSGISKLPEECKITPGIPIKPMLAHPTKGIDEIFDRFGEEMLACEWKYDGERCQIHRLSDGKVKIFSRNQEDSTNKFPDIVERVPKCIRDKNDGNITFIADGEVVAWDQVNKQILSFQVLSTRKRKNVGTSEDIQVKVCVYLFDLLYFNGESLTSETLRERRNKLRENFVEENGNIHFANYIDSNDSEEINKFFEESIKGNCEGLMIKCLDDDSTYEIAKRSRKWLKLKKDYLEGIGDTLDLVVIGGYHGSGKRAGVYGGYLLACYNEESEQYESIAKIGTGFKDEDLQNQYKQFKEFIIDKPRPYYSFDPSLAPDHWFEPAVVWEVKAADMSISPRHLAARGLVDSEKGISLRFPRFIRERSDKKPEDASSSQQVADMYKNQESVKNRQPKAEDGDEEEWDDEV</sequence>
<comment type="function">
    <text evidence="14">DNA ligase that seals nicks in double-stranded DNA during DNA replication, DNA recombination and DNA repair.</text>
</comment>
<proteinExistence type="inferred from homology"/>
<evidence type="ECO:0000256" key="8">
    <source>
        <dbReference type="ARBA" id="ARBA00022840"/>
    </source>
</evidence>
<dbReference type="GO" id="GO:0006310">
    <property type="term" value="P:DNA recombination"/>
    <property type="evidence" value="ECO:0007669"/>
    <property type="project" value="UniProtKB-KW"/>
</dbReference>
<evidence type="ECO:0000256" key="2">
    <source>
        <dbReference type="ARBA" id="ARBA00007572"/>
    </source>
</evidence>
<evidence type="ECO:0000256" key="7">
    <source>
        <dbReference type="ARBA" id="ARBA00022763"/>
    </source>
</evidence>
<dbReference type="SUPFAM" id="SSF56091">
    <property type="entry name" value="DNA ligase/mRNA capping enzyme, catalytic domain"/>
    <property type="match status" value="1"/>
</dbReference>
<evidence type="ECO:0000256" key="15">
    <source>
        <dbReference type="RuleBase" id="RU000617"/>
    </source>
</evidence>
<dbReference type="GO" id="GO:0005739">
    <property type="term" value="C:mitochondrion"/>
    <property type="evidence" value="ECO:0007669"/>
    <property type="project" value="TreeGrafter"/>
</dbReference>
<evidence type="ECO:0000256" key="4">
    <source>
        <dbReference type="ARBA" id="ARBA00022618"/>
    </source>
</evidence>
<evidence type="ECO:0000313" key="19">
    <source>
        <dbReference type="EMBL" id="CAD2208055.1"/>
    </source>
</evidence>
<evidence type="ECO:0000256" key="12">
    <source>
        <dbReference type="ARBA" id="ARBA00023306"/>
    </source>
</evidence>
<dbReference type="Gene3D" id="2.40.50.140">
    <property type="entry name" value="Nucleic acid-binding proteins"/>
    <property type="match status" value="1"/>
</dbReference>
<reference evidence="19 20" key="1">
    <citation type="submission" date="2020-08" db="EMBL/GenBank/DDBJ databases">
        <authorList>
            <person name="Koutsovoulos G."/>
            <person name="Danchin GJ E."/>
        </authorList>
    </citation>
    <scope>NUCLEOTIDE SEQUENCE [LARGE SCALE GENOMIC DNA]</scope>
</reference>
<dbReference type="FunFam" id="1.10.3260.10:FF:000001">
    <property type="entry name" value="DNA ligase"/>
    <property type="match status" value="1"/>
</dbReference>
<keyword evidence="7 15" id="KW-0227">DNA damage</keyword>
<dbReference type="PROSITE" id="PS50160">
    <property type="entry name" value="DNA_LIGASE_A3"/>
    <property type="match status" value="1"/>
</dbReference>
<keyword evidence="10 15" id="KW-0234">DNA repair</keyword>
<dbReference type="GO" id="GO:0005634">
    <property type="term" value="C:nucleus"/>
    <property type="evidence" value="ECO:0007669"/>
    <property type="project" value="UniProtKB-SubCell"/>
</dbReference>
<keyword evidence="6 15" id="KW-0547">Nucleotide-binding</keyword>
<evidence type="ECO:0000256" key="5">
    <source>
        <dbReference type="ARBA" id="ARBA00022705"/>
    </source>
</evidence>
<dbReference type="InterPro" id="IPR012340">
    <property type="entry name" value="NA-bd_OB-fold"/>
</dbReference>
<dbReference type="CDD" id="cd07969">
    <property type="entry name" value="OBF_DNA_ligase_I"/>
    <property type="match status" value="1"/>
</dbReference>
<keyword evidence="11" id="KW-0539">Nucleus</keyword>
<dbReference type="Pfam" id="PF04675">
    <property type="entry name" value="DNA_ligase_A_N"/>
    <property type="match status" value="1"/>
</dbReference>
<evidence type="ECO:0000256" key="10">
    <source>
        <dbReference type="ARBA" id="ARBA00023204"/>
    </source>
</evidence>
<dbReference type="FunFam" id="3.30.470.30:FF:000002">
    <property type="entry name" value="DNA ligase"/>
    <property type="match status" value="1"/>
</dbReference>
<keyword evidence="5" id="KW-0235">DNA replication</keyword>
<dbReference type="InterPro" id="IPR000977">
    <property type="entry name" value="DNA_ligase_ATP-dep"/>
</dbReference>
<feature type="domain" description="ATP-dependent DNA ligase family profile" evidence="18">
    <location>
        <begin position="374"/>
        <end position="510"/>
    </location>
</feature>
<dbReference type="EC" id="6.5.1.1" evidence="15"/>
<dbReference type="CDD" id="cd07900">
    <property type="entry name" value="Adenylation_DNA_ligase_I_Euk"/>
    <property type="match status" value="1"/>
</dbReference>
<dbReference type="Gene3D" id="1.10.3260.10">
    <property type="entry name" value="DNA ligase, ATP-dependent, N-terminal domain"/>
    <property type="match status" value="1"/>
</dbReference>
<dbReference type="Pfam" id="PF04679">
    <property type="entry name" value="DNA_ligase_A_C"/>
    <property type="match status" value="1"/>
</dbReference>